<dbReference type="CDD" id="cd05476">
    <property type="entry name" value="pepsin_A_like_plant"/>
    <property type="match status" value="1"/>
</dbReference>
<sequence length="430" mass="48785">MSLKLIHRDSPESPLYTANLTTLERFQRDLEISKSRASYLQLLSKMRIENETFIPDSIRPLLTQRDALFTVDIGLGTPSSKGTFVFDTASWLTWTQCKPCIQCFQQKYPIFDTRTSTSYKMLFRNHSLSKWFKCNDYGCDYSVKYLTGESSRGIVSMETFTIQSKNRAPEPGAKPDNFSGVGNLKRVTNERIENVVFGCGVENSGSPIPHPLVGGFVGMDRTPTSLIRQLRSKTIQIFSYCLPPFSSRFKTSFVRFGTEAIIRREHIQIASFLPGSTNYKVNLSGISIAGRRLQLPTGVFRDGCLIDSGTSLSLIEQEAFNVMFIAFRSHFDQYKSLTRVALPARSLCYRISKGFNNFPTMTFHFLGANLEVGMTTLFSRFARNTFCLEMMGHLHATILGAYQQQNFRFVYDLDNAKVAFVREDCTKDRG</sequence>
<evidence type="ECO:0000313" key="8">
    <source>
        <dbReference type="Proteomes" id="UP001642360"/>
    </source>
</evidence>
<dbReference type="AlphaFoldDB" id="A0ABC8S3I0"/>
<dbReference type="EMBL" id="CAUOFW020002169">
    <property type="protein sequence ID" value="CAK9151773.1"/>
    <property type="molecule type" value="Genomic_DNA"/>
</dbReference>
<accession>A0ABC8S3I0</accession>
<dbReference type="InterPro" id="IPR032799">
    <property type="entry name" value="TAXi_C"/>
</dbReference>
<dbReference type="PANTHER" id="PTHR47967">
    <property type="entry name" value="OS07G0603500 PROTEIN-RELATED"/>
    <property type="match status" value="1"/>
</dbReference>
<evidence type="ECO:0000313" key="7">
    <source>
        <dbReference type="EMBL" id="CAK9151773.1"/>
    </source>
</evidence>
<dbReference type="Pfam" id="PF14543">
    <property type="entry name" value="TAXi_N"/>
    <property type="match status" value="1"/>
</dbReference>
<dbReference type="SUPFAM" id="SSF50630">
    <property type="entry name" value="Acid proteases"/>
    <property type="match status" value="1"/>
</dbReference>
<dbReference type="Pfam" id="PF14541">
    <property type="entry name" value="TAXi_C"/>
    <property type="match status" value="1"/>
</dbReference>
<organism evidence="7 8">
    <name type="scientific">Ilex paraguariensis</name>
    <name type="common">yerba mate</name>
    <dbReference type="NCBI Taxonomy" id="185542"/>
    <lineage>
        <taxon>Eukaryota</taxon>
        <taxon>Viridiplantae</taxon>
        <taxon>Streptophyta</taxon>
        <taxon>Embryophyta</taxon>
        <taxon>Tracheophyta</taxon>
        <taxon>Spermatophyta</taxon>
        <taxon>Magnoliopsida</taxon>
        <taxon>eudicotyledons</taxon>
        <taxon>Gunneridae</taxon>
        <taxon>Pentapetalae</taxon>
        <taxon>asterids</taxon>
        <taxon>campanulids</taxon>
        <taxon>Aquifoliales</taxon>
        <taxon>Aquifoliaceae</taxon>
        <taxon>Ilex</taxon>
    </lineage>
</organism>
<evidence type="ECO:0000256" key="3">
    <source>
        <dbReference type="ARBA" id="ARBA00022750"/>
    </source>
</evidence>
<evidence type="ECO:0000256" key="2">
    <source>
        <dbReference type="ARBA" id="ARBA00022670"/>
    </source>
</evidence>
<comment type="caution">
    <text evidence="7">The sequence shown here is derived from an EMBL/GenBank/DDBJ whole genome shotgun (WGS) entry which is preliminary data.</text>
</comment>
<protein>
    <recommendedName>
        <fullName evidence="6">Peptidase A1 domain-containing protein</fullName>
    </recommendedName>
</protein>
<keyword evidence="4" id="KW-0378">Hydrolase</keyword>
<dbReference type="InterPro" id="IPR032861">
    <property type="entry name" value="TAXi_N"/>
</dbReference>
<keyword evidence="5" id="KW-0325">Glycoprotein</keyword>
<dbReference type="InterPro" id="IPR051708">
    <property type="entry name" value="Plant_Aspart_Prot_A1"/>
</dbReference>
<evidence type="ECO:0000259" key="6">
    <source>
        <dbReference type="PROSITE" id="PS51767"/>
    </source>
</evidence>
<gene>
    <name evidence="7" type="ORF">ILEXP_LOCUS19939</name>
</gene>
<dbReference type="GO" id="GO:0004190">
    <property type="term" value="F:aspartic-type endopeptidase activity"/>
    <property type="evidence" value="ECO:0007669"/>
    <property type="project" value="UniProtKB-KW"/>
</dbReference>
<dbReference type="GO" id="GO:0006508">
    <property type="term" value="P:proteolysis"/>
    <property type="evidence" value="ECO:0007669"/>
    <property type="project" value="UniProtKB-KW"/>
</dbReference>
<evidence type="ECO:0000256" key="1">
    <source>
        <dbReference type="ARBA" id="ARBA00007447"/>
    </source>
</evidence>
<feature type="domain" description="Peptidase A1" evidence="6">
    <location>
        <begin position="69"/>
        <end position="421"/>
    </location>
</feature>
<name>A0ABC8S3I0_9AQUA</name>
<reference evidence="7 8" key="1">
    <citation type="submission" date="2024-02" db="EMBL/GenBank/DDBJ databases">
        <authorList>
            <person name="Vignale AGUSTIN F."/>
            <person name="Sosa J E."/>
            <person name="Modenutti C."/>
        </authorList>
    </citation>
    <scope>NUCLEOTIDE SEQUENCE [LARGE SCALE GENOMIC DNA]</scope>
</reference>
<keyword evidence="2" id="KW-0645">Protease</keyword>
<comment type="similarity">
    <text evidence="1">Belongs to the peptidase A1 family.</text>
</comment>
<dbReference type="InterPro" id="IPR034161">
    <property type="entry name" value="Pepsin-like_plant"/>
</dbReference>
<keyword evidence="8" id="KW-1185">Reference proteome</keyword>
<dbReference type="InterPro" id="IPR033121">
    <property type="entry name" value="PEPTIDASE_A1"/>
</dbReference>
<dbReference type="InterPro" id="IPR021109">
    <property type="entry name" value="Peptidase_aspartic_dom_sf"/>
</dbReference>
<evidence type="ECO:0000256" key="5">
    <source>
        <dbReference type="ARBA" id="ARBA00023180"/>
    </source>
</evidence>
<dbReference type="PROSITE" id="PS51767">
    <property type="entry name" value="PEPTIDASE_A1"/>
    <property type="match status" value="1"/>
</dbReference>
<dbReference type="PANTHER" id="PTHR47967:SF123">
    <property type="entry name" value="ASPARTIC PROTEINASE NEPENTHESIN-1-LIKE"/>
    <property type="match status" value="1"/>
</dbReference>
<keyword evidence="3" id="KW-0064">Aspartyl protease</keyword>
<proteinExistence type="inferred from homology"/>
<evidence type="ECO:0000256" key="4">
    <source>
        <dbReference type="ARBA" id="ARBA00022801"/>
    </source>
</evidence>
<dbReference type="Gene3D" id="2.40.70.10">
    <property type="entry name" value="Acid Proteases"/>
    <property type="match status" value="2"/>
</dbReference>
<dbReference type="Proteomes" id="UP001642360">
    <property type="component" value="Unassembled WGS sequence"/>
</dbReference>